<dbReference type="Proteomes" id="UP000237271">
    <property type="component" value="Unassembled WGS sequence"/>
</dbReference>
<accession>A0A2P4X7X9</accession>
<proteinExistence type="predicted"/>
<dbReference type="EMBL" id="NCKW01015862">
    <property type="protein sequence ID" value="POM61645.1"/>
    <property type="molecule type" value="Genomic_DNA"/>
</dbReference>
<feature type="compositionally biased region" description="Pro residues" evidence="1">
    <location>
        <begin position="60"/>
        <end position="69"/>
    </location>
</feature>
<gene>
    <name evidence="2" type="ORF">PHPALM_29310</name>
</gene>
<comment type="caution">
    <text evidence="2">The sequence shown here is derived from an EMBL/GenBank/DDBJ whole genome shotgun (WGS) entry which is preliminary data.</text>
</comment>
<feature type="compositionally biased region" description="Polar residues" evidence="1">
    <location>
        <begin position="1"/>
        <end position="17"/>
    </location>
</feature>
<organism evidence="2 3">
    <name type="scientific">Phytophthora palmivora</name>
    <dbReference type="NCBI Taxonomy" id="4796"/>
    <lineage>
        <taxon>Eukaryota</taxon>
        <taxon>Sar</taxon>
        <taxon>Stramenopiles</taxon>
        <taxon>Oomycota</taxon>
        <taxon>Peronosporomycetes</taxon>
        <taxon>Peronosporales</taxon>
        <taxon>Peronosporaceae</taxon>
        <taxon>Phytophthora</taxon>
    </lineage>
</organism>
<evidence type="ECO:0000313" key="3">
    <source>
        <dbReference type="Proteomes" id="UP000237271"/>
    </source>
</evidence>
<evidence type="ECO:0000313" key="2">
    <source>
        <dbReference type="EMBL" id="POM61645.1"/>
    </source>
</evidence>
<feature type="region of interest" description="Disordered" evidence="1">
    <location>
        <begin position="1"/>
        <end position="101"/>
    </location>
</feature>
<feature type="compositionally biased region" description="Basic residues" evidence="1">
    <location>
        <begin position="75"/>
        <end position="88"/>
    </location>
</feature>
<reference evidence="2 3" key="1">
    <citation type="journal article" date="2017" name="Genome Biol. Evol.">
        <title>Phytophthora megakarya and P. palmivora, closely related causal agents of cacao black pod rot, underwent increases in genome sizes and gene numbers by different mechanisms.</title>
        <authorList>
            <person name="Ali S.S."/>
            <person name="Shao J."/>
            <person name="Lary D.J."/>
            <person name="Kronmiller B."/>
            <person name="Shen D."/>
            <person name="Strem M.D."/>
            <person name="Amoako-Attah I."/>
            <person name="Akrofi A.Y."/>
            <person name="Begoude B.A."/>
            <person name="Ten Hoopen G.M."/>
            <person name="Coulibaly K."/>
            <person name="Kebe B.I."/>
            <person name="Melnick R.L."/>
            <person name="Guiltinan M.J."/>
            <person name="Tyler B.M."/>
            <person name="Meinhardt L.W."/>
            <person name="Bailey B.A."/>
        </authorList>
    </citation>
    <scope>NUCLEOTIDE SEQUENCE [LARGE SCALE GENOMIC DNA]</scope>
    <source>
        <strain evidence="3">sbr112.9</strain>
    </source>
</reference>
<evidence type="ECO:0000256" key="1">
    <source>
        <dbReference type="SAM" id="MobiDB-lite"/>
    </source>
</evidence>
<dbReference type="AlphaFoldDB" id="A0A2P4X7X9"/>
<keyword evidence="3" id="KW-1185">Reference proteome</keyword>
<protein>
    <submittedName>
        <fullName evidence="2">Uncharacterized protein</fullName>
    </submittedName>
</protein>
<sequence length="101" mass="11415">MMPLNESRSADQQSARWNSADGREDDLVPDPDLEDKPLPPQLPTGIRQQNKARLVESPVEPSPYPPKDPPISRSDKKKPKKKLTRKKMKAPEMDDEDQIGS</sequence>
<name>A0A2P4X7X9_9STRA</name>